<dbReference type="PANTHER" id="PTHR11098">
    <property type="entry name" value="NICOTINATE PHOSPHORIBOSYLTRANSFERASE"/>
    <property type="match status" value="1"/>
</dbReference>
<dbReference type="Gene3D" id="3.20.140.10">
    <property type="entry name" value="nicotinate phosphoribosyltransferase"/>
    <property type="match status" value="1"/>
</dbReference>
<keyword evidence="4" id="KW-0597">Phosphoprotein</keyword>
<dbReference type="GO" id="GO:0034355">
    <property type="term" value="P:NAD+ biosynthetic process via the salvage pathway"/>
    <property type="evidence" value="ECO:0007669"/>
    <property type="project" value="TreeGrafter"/>
</dbReference>
<dbReference type="EC" id="6.3.4.21" evidence="3"/>
<dbReference type="InterPro" id="IPR036068">
    <property type="entry name" value="Nicotinate_pribotase-like_C"/>
</dbReference>
<feature type="domain" description="Nicotinate/nicotinamide phosphoribosyltransferase" evidence="7">
    <location>
        <begin position="180"/>
        <end position="394"/>
    </location>
</feature>
<reference evidence="9 10" key="1">
    <citation type="journal article" date="2016" name="Nat. Commun.">
        <title>Thousands of microbial genomes shed light on interconnected biogeochemical processes in an aquifer system.</title>
        <authorList>
            <person name="Anantharaman K."/>
            <person name="Brown C.T."/>
            <person name="Hug L.A."/>
            <person name="Sharon I."/>
            <person name="Castelle C.J."/>
            <person name="Probst A.J."/>
            <person name="Thomas B.C."/>
            <person name="Singh A."/>
            <person name="Wilkins M.J."/>
            <person name="Karaoz U."/>
            <person name="Brodie E.L."/>
            <person name="Williams K.H."/>
            <person name="Hubbard S.S."/>
            <person name="Banfield J.F."/>
        </authorList>
    </citation>
    <scope>NUCLEOTIDE SEQUENCE [LARGE SCALE GENOMIC DNA]</scope>
</reference>
<sequence>MKKKWIINSLLDLDAYKLFMLLFAFRYYPDVPVRYAFKNRTKSLPLLEYIDPDQLAEELHHVSTLRIDKADLTKLAQINIKGVNIFGRFPDFMEFLGDLKLDFGQLAISADGDNPKIEAQGKWTEVELWETLKLSIVSSLFGRGYMAKYKLDVADVAFEGLDNLDAKIVFLKKHPEIKNIVEFGTRRRFHGLWWQREVYYRLRRILPDQVIGTSNVALALERGEVPQGTMAHSLFQVLFGVYHDRDNRVAFSQNKVYEQWHELFAPALMTALTDTYSTDFAFQNMNAEMFAWWNFFRHDSGPADEYVWKVLRKCRETGLDPMKTGVIFSDGLTVEAMAEYAQYVTSLMNYGYGWGTDLTNDVGIPTPSIVSKAVWSNGRGTVKTSDNIAKAIGAPADIEEVKAEIGYNVTFKEDCKY</sequence>
<dbReference type="SUPFAM" id="SSF54675">
    <property type="entry name" value="Nicotinate/Quinolinate PRTase N-terminal domain-like"/>
    <property type="match status" value="1"/>
</dbReference>
<dbReference type="InterPro" id="IPR007229">
    <property type="entry name" value="Nic_PRibTrfase-Fam"/>
</dbReference>
<organism evidence="9 10">
    <name type="scientific">Candidatus Falkowbacteria bacterium RIFOXYA2_FULL_47_19</name>
    <dbReference type="NCBI Taxonomy" id="1797994"/>
    <lineage>
        <taxon>Bacteria</taxon>
        <taxon>Candidatus Falkowiibacteriota</taxon>
    </lineage>
</organism>
<evidence type="ECO:0000259" key="8">
    <source>
        <dbReference type="Pfam" id="PF17767"/>
    </source>
</evidence>
<name>A0A1F5SEX0_9BACT</name>
<evidence type="ECO:0000256" key="2">
    <source>
        <dbReference type="ARBA" id="ARBA00010897"/>
    </source>
</evidence>
<evidence type="ECO:0000259" key="7">
    <source>
        <dbReference type="Pfam" id="PF04095"/>
    </source>
</evidence>
<gene>
    <name evidence="9" type="ORF">A2227_07330</name>
</gene>
<comment type="similarity">
    <text evidence="2">Belongs to the NAPRTase family.</text>
</comment>
<evidence type="ECO:0000256" key="4">
    <source>
        <dbReference type="ARBA" id="ARBA00022553"/>
    </source>
</evidence>
<dbReference type="GO" id="GO:0004516">
    <property type="term" value="F:nicotinate phosphoribosyltransferase activity"/>
    <property type="evidence" value="ECO:0007669"/>
    <property type="project" value="UniProtKB-EC"/>
</dbReference>
<keyword evidence="5" id="KW-0436">Ligase</keyword>
<evidence type="ECO:0000256" key="3">
    <source>
        <dbReference type="ARBA" id="ARBA00013236"/>
    </source>
</evidence>
<dbReference type="GO" id="GO:0005829">
    <property type="term" value="C:cytosol"/>
    <property type="evidence" value="ECO:0007669"/>
    <property type="project" value="TreeGrafter"/>
</dbReference>
<comment type="caution">
    <text evidence="9">The sequence shown here is derived from an EMBL/GenBank/DDBJ whole genome shotgun (WGS) entry which is preliminary data.</text>
</comment>
<proteinExistence type="inferred from homology"/>
<dbReference type="Pfam" id="PF17767">
    <property type="entry name" value="NAPRTase_N"/>
    <property type="match status" value="1"/>
</dbReference>
<dbReference type="Proteomes" id="UP000178367">
    <property type="component" value="Unassembled WGS sequence"/>
</dbReference>
<protein>
    <recommendedName>
        <fullName evidence="3">nicotinate phosphoribosyltransferase</fullName>
        <ecNumber evidence="3">6.3.4.21</ecNumber>
    </recommendedName>
</protein>
<dbReference type="PIRSF" id="PIRSF000484">
    <property type="entry name" value="NAPRT"/>
    <property type="match status" value="1"/>
</dbReference>
<evidence type="ECO:0000256" key="1">
    <source>
        <dbReference type="ARBA" id="ARBA00004952"/>
    </source>
</evidence>
<comment type="pathway">
    <text evidence="1">Cofactor biosynthesis; NAD(+) biosynthesis; nicotinate D-ribonucleotide from nicotinate: step 1/1.</text>
</comment>
<dbReference type="STRING" id="1797994.A2227_07330"/>
<evidence type="ECO:0000313" key="9">
    <source>
        <dbReference type="EMBL" id="OGF25132.1"/>
    </source>
</evidence>
<dbReference type="Pfam" id="PF04095">
    <property type="entry name" value="NAPRTase"/>
    <property type="match status" value="1"/>
</dbReference>
<dbReference type="SUPFAM" id="SSF51690">
    <property type="entry name" value="Nicotinate/Quinolinate PRTase C-terminal domain-like"/>
    <property type="match status" value="1"/>
</dbReference>
<dbReference type="UniPathway" id="UPA00253">
    <property type="reaction ID" value="UER00457"/>
</dbReference>
<evidence type="ECO:0000313" key="10">
    <source>
        <dbReference type="Proteomes" id="UP000178367"/>
    </source>
</evidence>
<evidence type="ECO:0000256" key="5">
    <source>
        <dbReference type="ARBA" id="ARBA00022598"/>
    </source>
</evidence>
<dbReference type="InterPro" id="IPR041525">
    <property type="entry name" value="N/Namide_PRibTrfase"/>
</dbReference>
<keyword evidence="6" id="KW-0662">Pyridine nucleotide biosynthesis</keyword>
<dbReference type="PANTHER" id="PTHR11098:SF1">
    <property type="entry name" value="NICOTINATE PHOSPHORIBOSYLTRANSFERASE"/>
    <property type="match status" value="1"/>
</dbReference>
<dbReference type="EMBL" id="MFGB01000023">
    <property type="protein sequence ID" value="OGF25132.1"/>
    <property type="molecule type" value="Genomic_DNA"/>
</dbReference>
<feature type="domain" description="Nicotinate phosphoribosyltransferase N-terminal" evidence="8">
    <location>
        <begin position="11"/>
        <end position="138"/>
    </location>
</feature>
<dbReference type="InterPro" id="IPR040727">
    <property type="entry name" value="NAPRTase_N"/>
</dbReference>
<evidence type="ECO:0000256" key="6">
    <source>
        <dbReference type="ARBA" id="ARBA00022642"/>
    </source>
</evidence>
<dbReference type="AlphaFoldDB" id="A0A1F5SEX0"/>
<accession>A0A1F5SEX0</accession>